<dbReference type="AlphaFoldDB" id="A0A8J3TX21"/>
<dbReference type="InterPro" id="IPR013108">
    <property type="entry name" value="Amidohydro_3"/>
</dbReference>
<dbReference type="InterPro" id="IPR033932">
    <property type="entry name" value="YtcJ-like"/>
</dbReference>
<dbReference type="EMBL" id="BOOO01000033">
    <property type="protein sequence ID" value="GII32039.1"/>
    <property type="molecule type" value="Genomic_DNA"/>
</dbReference>
<gene>
    <name evidence="3" type="ORF">Pmi06nite_54810</name>
</gene>
<accession>A0A8J3TX21</accession>
<evidence type="ECO:0000313" key="4">
    <source>
        <dbReference type="Proteomes" id="UP000650628"/>
    </source>
</evidence>
<sequence length="534" mass="57659">MSSDILFRGGRAFTPDGFAEAVLVRNGLIAAVGTESDLVRLSPGAEPVDLAGGLLTPGFTDAHIHPVQAGLERAKCELSEIYGLDAYVAKVAEYATTNPDKEWIDGGGWDMSAFPNGLPHRSQLDFLDRPAYLIQRDHHAAWVNTHALEVAGITRDTPDPADGRIERDPDGSPSGVLHEGAMDLVGLLTPRPTPADADAALLDAQAYLFSLGITGWQDAIVGSYAGSDDNLPTYIEAAAAGRLKARVVGALWWDRTRGAEQIPDLVERRAKAEGLDRFRATAVKIMQDGIAENFTAAVIEPYCRCGGTGLSYVDPGLLKGYVQELDALGFQVHFHAIGERAVRETLDALSGTHPENRHHIAHLQIITPQDVPRFAALGVTANLQPLWATHHAQMDELCIPFLGEERSAWQYPFADLVRHGTRFAAGSDWPVSSADPIQGMHVAVNRTEPGSSVHASYPTAQTPFLPGQSIDLRTVMNAYTAGSAWLNRSPAGVIEEGRPADLVVLDRDPFTLDPAEIWTAQARMTFVDGEQVHG</sequence>
<protein>
    <submittedName>
        <fullName evidence="3">Amidohydrolase</fullName>
    </submittedName>
</protein>
<comment type="caution">
    <text evidence="3">The sequence shown here is derived from an EMBL/GenBank/DDBJ whole genome shotgun (WGS) entry which is preliminary data.</text>
</comment>
<dbReference type="InterPro" id="IPR011059">
    <property type="entry name" value="Metal-dep_hydrolase_composite"/>
</dbReference>
<dbReference type="Proteomes" id="UP000650628">
    <property type="component" value="Unassembled WGS sequence"/>
</dbReference>
<evidence type="ECO:0000256" key="1">
    <source>
        <dbReference type="SAM" id="MobiDB-lite"/>
    </source>
</evidence>
<dbReference type="SUPFAM" id="SSF51556">
    <property type="entry name" value="Metallo-dependent hydrolases"/>
    <property type="match status" value="1"/>
</dbReference>
<name>A0A8J3TX21_9ACTN</name>
<dbReference type="PANTHER" id="PTHR22642">
    <property type="entry name" value="IMIDAZOLONEPROPIONASE"/>
    <property type="match status" value="1"/>
</dbReference>
<organism evidence="3 4">
    <name type="scientific">Planotetraspora mira</name>
    <dbReference type="NCBI Taxonomy" id="58121"/>
    <lineage>
        <taxon>Bacteria</taxon>
        <taxon>Bacillati</taxon>
        <taxon>Actinomycetota</taxon>
        <taxon>Actinomycetes</taxon>
        <taxon>Streptosporangiales</taxon>
        <taxon>Streptosporangiaceae</taxon>
        <taxon>Planotetraspora</taxon>
    </lineage>
</organism>
<dbReference type="Gene3D" id="2.30.40.10">
    <property type="entry name" value="Urease, subunit C, domain 1"/>
    <property type="match status" value="1"/>
</dbReference>
<feature type="compositionally biased region" description="Basic and acidic residues" evidence="1">
    <location>
        <begin position="156"/>
        <end position="170"/>
    </location>
</feature>
<reference evidence="3 4" key="1">
    <citation type="submission" date="2021-01" db="EMBL/GenBank/DDBJ databases">
        <title>Whole genome shotgun sequence of Planotetraspora mira NBRC 15435.</title>
        <authorList>
            <person name="Komaki H."/>
            <person name="Tamura T."/>
        </authorList>
    </citation>
    <scope>NUCLEOTIDE SEQUENCE [LARGE SCALE GENOMIC DNA]</scope>
    <source>
        <strain evidence="3 4">NBRC 15435</strain>
    </source>
</reference>
<evidence type="ECO:0000259" key="2">
    <source>
        <dbReference type="Pfam" id="PF07969"/>
    </source>
</evidence>
<dbReference type="Gene3D" id="3.10.310.70">
    <property type="match status" value="1"/>
</dbReference>
<dbReference type="InterPro" id="IPR032466">
    <property type="entry name" value="Metal_Hydrolase"/>
</dbReference>
<dbReference type="Gene3D" id="3.20.20.140">
    <property type="entry name" value="Metal-dependent hydrolases"/>
    <property type="match status" value="1"/>
</dbReference>
<keyword evidence="4" id="KW-1185">Reference proteome</keyword>
<dbReference type="GO" id="GO:0016810">
    <property type="term" value="F:hydrolase activity, acting on carbon-nitrogen (but not peptide) bonds"/>
    <property type="evidence" value="ECO:0007669"/>
    <property type="project" value="InterPro"/>
</dbReference>
<feature type="region of interest" description="Disordered" evidence="1">
    <location>
        <begin position="154"/>
        <end position="174"/>
    </location>
</feature>
<dbReference type="SUPFAM" id="SSF51338">
    <property type="entry name" value="Composite domain of metallo-dependent hydrolases"/>
    <property type="match status" value="1"/>
</dbReference>
<dbReference type="Pfam" id="PF07969">
    <property type="entry name" value="Amidohydro_3"/>
    <property type="match status" value="1"/>
</dbReference>
<dbReference type="PANTHER" id="PTHR22642:SF2">
    <property type="entry name" value="PROTEIN LONG AFTER FAR-RED 3"/>
    <property type="match status" value="1"/>
</dbReference>
<dbReference type="RefSeq" id="WP_203955952.1">
    <property type="nucleotide sequence ID" value="NZ_BOOO01000033.1"/>
</dbReference>
<dbReference type="CDD" id="cd01300">
    <property type="entry name" value="YtcJ_like"/>
    <property type="match status" value="1"/>
</dbReference>
<proteinExistence type="predicted"/>
<feature type="domain" description="Amidohydrolase 3" evidence="2">
    <location>
        <begin position="48"/>
        <end position="533"/>
    </location>
</feature>
<evidence type="ECO:0000313" key="3">
    <source>
        <dbReference type="EMBL" id="GII32039.1"/>
    </source>
</evidence>